<dbReference type="Proteomes" id="UP001233999">
    <property type="component" value="Unassembled WGS sequence"/>
</dbReference>
<evidence type="ECO:0000256" key="3">
    <source>
        <dbReference type="ARBA" id="ARBA00022490"/>
    </source>
</evidence>
<comment type="function">
    <text evidence="10">Required for selective autophagy activation by ubiquitinated proteins. Implicated in sigma rhabdovirus multiplication and necessary for male fertility. Involved in activating transcription of Drs.</text>
</comment>
<evidence type="ECO:0000256" key="15">
    <source>
        <dbReference type="SAM" id="MobiDB-lite"/>
    </source>
</evidence>
<dbReference type="FunFam" id="3.10.20.90:FF:000320">
    <property type="entry name" value="Predicted protein"/>
    <property type="match status" value="1"/>
</dbReference>
<dbReference type="InterPro" id="IPR052260">
    <property type="entry name" value="Autophagy_Rcpt_SigReg"/>
</dbReference>
<dbReference type="Gene3D" id="3.10.20.90">
    <property type="entry name" value="Phosphatidylinositol 3-kinase Catalytic Subunit, Chain A, domain 1"/>
    <property type="match status" value="1"/>
</dbReference>
<dbReference type="CDD" id="cd14320">
    <property type="entry name" value="UBA_SQSTM"/>
    <property type="match status" value="1"/>
</dbReference>
<evidence type="ECO:0000256" key="4">
    <source>
        <dbReference type="ARBA" id="ARBA00022723"/>
    </source>
</evidence>
<dbReference type="InterPro" id="IPR000433">
    <property type="entry name" value="Znf_ZZ"/>
</dbReference>
<name>A0AAD8AB15_DIPPU</name>
<dbReference type="SUPFAM" id="SSF54277">
    <property type="entry name" value="CAD &amp; PB1 domains"/>
    <property type="match status" value="1"/>
</dbReference>
<comment type="caution">
    <text evidence="19">The sequence shown here is derived from an EMBL/GenBank/DDBJ whole genome shotgun (WGS) entry which is preliminary data.</text>
</comment>
<dbReference type="GO" id="GO:0005080">
    <property type="term" value="F:protein kinase C binding"/>
    <property type="evidence" value="ECO:0007669"/>
    <property type="project" value="TreeGrafter"/>
</dbReference>
<keyword evidence="4" id="KW-0479">Metal-binding</keyword>
<gene>
    <name evidence="19" type="ORF">L9F63_027265</name>
</gene>
<proteinExistence type="predicted"/>
<dbReference type="PANTHER" id="PTHR15090">
    <property type="entry name" value="SEQUESTOSOME 1-RELATED"/>
    <property type="match status" value="1"/>
</dbReference>
<dbReference type="PROSITE" id="PS51745">
    <property type="entry name" value="PB1"/>
    <property type="match status" value="1"/>
</dbReference>
<dbReference type="InterPro" id="IPR043145">
    <property type="entry name" value="Znf_ZZ_sf"/>
</dbReference>
<keyword evidence="3" id="KW-0963">Cytoplasm</keyword>
<dbReference type="GO" id="GO:0007032">
    <property type="term" value="P:endosome organization"/>
    <property type="evidence" value="ECO:0007669"/>
    <property type="project" value="TreeGrafter"/>
</dbReference>
<evidence type="ECO:0000256" key="12">
    <source>
        <dbReference type="ARBA" id="ARBA00071657"/>
    </source>
</evidence>
<dbReference type="Gene3D" id="1.10.8.10">
    <property type="entry name" value="DNA helicase RuvA subunit, C-terminal domain"/>
    <property type="match status" value="1"/>
</dbReference>
<dbReference type="GO" id="GO:0000423">
    <property type="term" value="P:mitophagy"/>
    <property type="evidence" value="ECO:0007669"/>
    <property type="project" value="TreeGrafter"/>
</dbReference>
<dbReference type="FunFam" id="3.30.60.90:FF:000016">
    <property type="entry name" value="Refractory to sigma P"/>
    <property type="match status" value="1"/>
</dbReference>
<dbReference type="SMART" id="SM00666">
    <property type="entry name" value="PB1"/>
    <property type="match status" value="1"/>
</dbReference>
<feature type="domain" description="ZZ-type" evidence="17">
    <location>
        <begin position="120"/>
        <end position="170"/>
    </location>
</feature>
<evidence type="ECO:0000256" key="5">
    <source>
        <dbReference type="ARBA" id="ARBA00022737"/>
    </source>
</evidence>
<dbReference type="Gene3D" id="3.30.60.90">
    <property type="match status" value="1"/>
</dbReference>
<dbReference type="PROSITE" id="PS50135">
    <property type="entry name" value="ZF_ZZ_2"/>
    <property type="match status" value="1"/>
</dbReference>
<dbReference type="GO" id="GO:0044753">
    <property type="term" value="C:amphisome"/>
    <property type="evidence" value="ECO:0007669"/>
    <property type="project" value="TreeGrafter"/>
</dbReference>
<dbReference type="SMART" id="SM00165">
    <property type="entry name" value="UBA"/>
    <property type="match status" value="1"/>
</dbReference>
<evidence type="ECO:0000256" key="6">
    <source>
        <dbReference type="ARBA" id="ARBA00022771"/>
    </source>
</evidence>
<keyword evidence="20" id="KW-1185">Reference proteome</keyword>
<dbReference type="SUPFAM" id="SSF46934">
    <property type="entry name" value="UBA-like"/>
    <property type="match status" value="1"/>
</dbReference>
<dbReference type="GO" id="GO:0008270">
    <property type="term" value="F:zinc ion binding"/>
    <property type="evidence" value="ECO:0007669"/>
    <property type="project" value="UniProtKB-KW"/>
</dbReference>
<comment type="subunit">
    <text evidence="11">Interacts with aPKC and Traf6.</text>
</comment>
<dbReference type="InterPro" id="IPR053793">
    <property type="entry name" value="PB1-like"/>
</dbReference>
<evidence type="ECO:0000259" key="18">
    <source>
        <dbReference type="PROSITE" id="PS51745"/>
    </source>
</evidence>
<feature type="domain" description="UBA" evidence="16">
    <location>
        <begin position="317"/>
        <end position="365"/>
    </location>
</feature>
<dbReference type="GO" id="GO:0035973">
    <property type="term" value="P:aggrephagy"/>
    <property type="evidence" value="ECO:0007669"/>
    <property type="project" value="TreeGrafter"/>
</dbReference>
<evidence type="ECO:0000256" key="2">
    <source>
        <dbReference type="ARBA" id="ARBA00004496"/>
    </source>
</evidence>
<feature type="region of interest" description="Disordered" evidence="15">
    <location>
        <begin position="216"/>
        <end position="255"/>
    </location>
</feature>
<comment type="subcellular location">
    <subcellularLocation>
        <location evidence="2">Cytoplasm</location>
    </subcellularLocation>
    <subcellularLocation>
        <location evidence="1">Nucleus</location>
    </subcellularLocation>
</comment>
<evidence type="ECO:0000313" key="20">
    <source>
        <dbReference type="Proteomes" id="UP001233999"/>
    </source>
</evidence>
<dbReference type="GO" id="GO:0016235">
    <property type="term" value="C:aggresome"/>
    <property type="evidence" value="ECO:0007669"/>
    <property type="project" value="TreeGrafter"/>
</dbReference>
<feature type="compositionally biased region" description="Low complexity" evidence="15">
    <location>
        <begin position="216"/>
        <end position="249"/>
    </location>
</feature>
<evidence type="ECO:0000256" key="7">
    <source>
        <dbReference type="ARBA" id="ARBA00022833"/>
    </source>
</evidence>
<evidence type="ECO:0000256" key="9">
    <source>
        <dbReference type="ARBA" id="ARBA00023242"/>
    </source>
</evidence>
<evidence type="ECO:0000256" key="1">
    <source>
        <dbReference type="ARBA" id="ARBA00004123"/>
    </source>
</evidence>
<dbReference type="FunFam" id="1.10.8.10:FF:000034">
    <property type="entry name" value="Sequestosome 1"/>
    <property type="match status" value="1"/>
</dbReference>
<dbReference type="EMBL" id="JASPKZ010002408">
    <property type="protein sequence ID" value="KAJ9595351.1"/>
    <property type="molecule type" value="Genomic_DNA"/>
</dbReference>
<dbReference type="Pfam" id="PF16577">
    <property type="entry name" value="UBA_5"/>
    <property type="match status" value="1"/>
</dbReference>
<evidence type="ECO:0000256" key="8">
    <source>
        <dbReference type="ARBA" id="ARBA00023163"/>
    </source>
</evidence>
<keyword evidence="6 14" id="KW-0863">Zinc-finger</keyword>
<dbReference type="Pfam" id="PF00564">
    <property type="entry name" value="PB1"/>
    <property type="match status" value="1"/>
</dbReference>
<evidence type="ECO:0000313" key="19">
    <source>
        <dbReference type="EMBL" id="KAJ9595351.1"/>
    </source>
</evidence>
<keyword evidence="5" id="KW-0677">Repeat</keyword>
<dbReference type="InterPro" id="IPR000270">
    <property type="entry name" value="PB1_dom"/>
</dbReference>
<keyword evidence="9" id="KW-0539">Nucleus</keyword>
<dbReference type="InterPro" id="IPR009060">
    <property type="entry name" value="UBA-like_sf"/>
</dbReference>
<keyword evidence="7" id="KW-0862">Zinc</keyword>
<dbReference type="CDD" id="cd02340">
    <property type="entry name" value="ZZ_NBR1_like"/>
    <property type="match status" value="1"/>
</dbReference>
<evidence type="ECO:0000259" key="16">
    <source>
        <dbReference type="PROSITE" id="PS50030"/>
    </source>
</evidence>
<dbReference type="InterPro" id="IPR015940">
    <property type="entry name" value="UBA"/>
</dbReference>
<evidence type="ECO:0000256" key="14">
    <source>
        <dbReference type="PROSITE-ProRule" id="PRU00228"/>
    </source>
</evidence>
<reference evidence="19" key="1">
    <citation type="journal article" date="2023" name="IScience">
        <title>Live-bearing cockroach genome reveals convergent evolutionary mechanisms linked to viviparity in insects and beyond.</title>
        <authorList>
            <person name="Fouks B."/>
            <person name="Harrison M.C."/>
            <person name="Mikhailova A.A."/>
            <person name="Marchal E."/>
            <person name="English S."/>
            <person name="Carruthers M."/>
            <person name="Jennings E.C."/>
            <person name="Chiamaka E.L."/>
            <person name="Frigard R.A."/>
            <person name="Pippel M."/>
            <person name="Attardo G.M."/>
            <person name="Benoit J.B."/>
            <person name="Bornberg-Bauer E."/>
            <person name="Tobe S.S."/>
        </authorList>
    </citation>
    <scope>NUCLEOTIDE SEQUENCE</scope>
    <source>
        <strain evidence="19">Stay&amp;Tobe</strain>
    </source>
</reference>
<evidence type="ECO:0000256" key="11">
    <source>
        <dbReference type="ARBA" id="ARBA00062450"/>
    </source>
</evidence>
<evidence type="ECO:0000256" key="13">
    <source>
        <dbReference type="ARBA" id="ARBA00081379"/>
    </source>
</evidence>
<evidence type="ECO:0000259" key="17">
    <source>
        <dbReference type="PROSITE" id="PS50135"/>
    </source>
</evidence>
<dbReference type="SMART" id="SM00291">
    <property type="entry name" value="ZnF_ZZ"/>
    <property type="match status" value="1"/>
</dbReference>
<dbReference type="SUPFAM" id="SSF57850">
    <property type="entry name" value="RING/U-box"/>
    <property type="match status" value="1"/>
</dbReference>
<keyword evidence="8" id="KW-0804">Transcription</keyword>
<dbReference type="PANTHER" id="PTHR15090:SF0">
    <property type="entry name" value="SEQUESTOSOME-1"/>
    <property type="match status" value="1"/>
</dbReference>
<dbReference type="GO" id="GO:0070530">
    <property type="term" value="F:K63-linked polyubiquitin modification-dependent protein binding"/>
    <property type="evidence" value="ECO:0007669"/>
    <property type="project" value="TreeGrafter"/>
</dbReference>
<dbReference type="GO" id="GO:0005634">
    <property type="term" value="C:nucleus"/>
    <property type="evidence" value="ECO:0007669"/>
    <property type="project" value="UniProtKB-SubCell"/>
</dbReference>
<dbReference type="AlphaFoldDB" id="A0AAD8AB15"/>
<dbReference type="Pfam" id="PF00569">
    <property type="entry name" value="ZZ"/>
    <property type="match status" value="1"/>
</dbReference>
<dbReference type="PROSITE" id="PS50030">
    <property type="entry name" value="UBA"/>
    <property type="match status" value="1"/>
</dbReference>
<dbReference type="InterPro" id="IPR033741">
    <property type="entry name" value="SQSTM_UBA"/>
</dbReference>
<accession>A0AAD8AB15</accession>
<organism evidence="19 20">
    <name type="scientific">Diploptera punctata</name>
    <name type="common">Pacific beetle cockroach</name>
    <dbReference type="NCBI Taxonomy" id="6984"/>
    <lineage>
        <taxon>Eukaryota</taxon>
        <taxon>Metazoa</taxon>
        <taxon>Ecdysozoa</taxon>
        <taxon>Arthropoda</taxon>
        <taxon>Hexapoda</taxon>
        <taxon>Insecta</taxon>
        <taxon>Pterygota</taxon>
        <taxon>Neoptera</taxon>
        <taxon>Polyneoptera</taxon>
        <taxon>Dictyoptera</taxon>
        <taxon>Blattodea</taxon>
        <taxon>Blaberoidea</taxon>
        <taxon>Blaberidae</taxon>
        <taxon>Diplopterinae</taxon>
        <taxon>Diploptera</taxon>
    </lineage>
</organism>
<reference evidence="19" key="2">
    <citation type="submission" date="2023-05" db="EMBL/GenBank/DDBJ databases">
        <authorList>
            <person name="Fouks B."/>
        </authorList>
    </citation>
    <scope>NUCLEOTIDE SEQUENCE</scope>
    <source>
        <strain evidence="19">Stay&amp;Tobe</strain>
        <tissue evidence="19">Testes</tissue>
    </source>
</reference>
<dbReference type="PROSITE" id="PS01357">
    <property type="entry name" value="ZF_ZZ_1"/>
    <property type="match status" value="1"/>
</dbReference>
<evidence type="ECO:0000256" key="10">
    <source>
        <dbReference type="ARBA" id="ARBA00054138"/>
    </source>
</evidence>
<protein>
    <recommendedName>
        <fullName evidence="12">Protein ref(2)P</fullName>
    </recommendedName>
    <alternativeName>
        <fullName evidence="13">Refractory to sigma P</fullName>
    </alternativeName>
</protein>
<feature type="domain" description="PB1" evidence="18">
    <location>
        <begin position="6"/>
        <end position="87"/>
    </location>
</feature>
<sequence>MAYENSVSFKCYLHSEGLNEVRRFGVDKDVVCNFGYLKQKLQAVFPVLQGQDISVSWRDSDGDYVIISNDDELVIALTEQQADIRKLYVSVILNPSLYDSQETSLHSQRLFSSEFSRPHHVGVTCDGCKKEVEGFRYKCIQCPDFDLCATCEGKGLHAEHYMIRMPVPTNWRPHFVKHQVMEKMDAANLNIMEITGDNTDKQTSKEQSGVLVMESTADTSAESNAAATTEQTGTTATTTAATTSATTGAVSKESTVTTSVFCNPLSSFMSQRPMHPPFPPRPHFGPQHIHPHMHPSPLHPPHFAHPFMQSPPNAPEPMQEEPNVSPHIAEAVERMMSMGFSNEGGWLTQLLEAKNGDISKALDVLQPVKKS</sequence>